<comment type="function">
    <text evidence="8">Required to protect lysosomal transporter MFSD1 from lysosomal proteolysis and for MFSD1 lysosomal localization.</text>
</comment>
<organism evidence="12 13">
    <name type="scientific">Echinococcus granulosus</name>
    <name type="common">Hydatid tapeworm</name>
    <dbReference type="NCBI Taxonomy" id="6210"/>
    <lineage>
        <taxon>Eukaryota</taxon>
        <taxon>Metazoa</taxon>
        <taxon>Spiralia</taxon>
        <taxon>Lophotrochozoa</taxon>
        <taxon>Platyhelminthes</taxon>
        <taxon>Cestoda</taxon>
        <taxon>Eucestoda</taxon>
        <taxon>Cyclophyllidea</taxon>
        <taxon>Taeniidae</taxon>
        <taxon>Echinococcus</taxon>
        <taxon>Echinococcus granulosus group</taxon>
    </lineage>
</organism>
<keyword evidence="4 11" id="KW-1133">Transmembrane helix</keyword>
<dbReference type="Proteomes" id="UP000019149">
    <property type="component" value="Unassembled WGS sequence"/>
</dbReference>
<dbReference type="Pfam" id="PF15065">
    <property type="entry name" value="NCU-G1"/>
    <property type="match status" value="1"/>
</dbReference>
<evidence type="ECO:0000256" key="9">
    <source>
        <dbReference type="ARBA" id="ARBA00024189"/>
    </source>
</evidence>
<dbReference type="KEGG" id="egl:EGR_00991"/>
<dbReference type="PANTHER" id="PTHR31981:SF1">
    <property type="entry name" value="GLYCOSYLATED LYSOSOMAL MEMBRANE PROTEIN"/>
    <property type="match status" value="1"/>
</dbReference>
<dbReference type="GeneID" id="36336706"/>
<evidence type="ECO:0000256" key="2">
    <source>
        <dbReference type="ARBA" id="ARBA00022692"/>
    </source>
</evidence>
<evidence type="ECO:0000256" key="11">
    <source>
        <dbReference type="SAM" id="Phobius"/>
    </source>
</evidence>
<evidence type="ECO:0000256" key="10">
    <source>
        <dbReference type="ARBA" id="ARBA00044960"/>
    </source>
</evidence>
<evidence type="ECO:0000256" key="6">
    <source>
        <dbReference type="ARBA" id="ARBA00023180"/>
    </source>
</evidence>
<evidence type="ECO:0000256" key="8">
    <source>
        <dbReference type="ARBA" id="ARBA00024176"/>
    </source>
</evidence>
<comment type="subcellular location">
    <subcellularLocation>
        <location evidence="9">Lysosome membrane</location>
        <topology evidence="9">Single-pass type I membrane protein</topology>
        <orientation evidence="9">Lumenal side</orientation>
    </subcellularLocation>
</comment>
<dbReference type="AlphaFoldDB" id="W6V0P1"/>
<dbReference type="InterPro" id="IPR029382">
    <property type="entry name" value="NCU-G1"/>
</dbReference>
<reference evidence="12 13" key="1">
    <citation type="journal article" date="2013" name="Nat. Genet.">
        <title>The genome of the hydatid tapeworm Echinococcus granulosus.</title>
        <authorList>
            <person name="Zheng H."/>
            <person name="Zhang W."/>
            <person name="Zhang L."/>
            <person name="Zhang Z."/>
            <person name="Li J."/>
            <person name="Lu G."/>
            <person name="Zhu Y."/>
            <person name="Wang Y."/>
            <person name="Huang Y."/>
            <person name="Liu J."/>
            <person name="Kang H."/>
            <person name="Chen J."/>
            <person name="Wang L."/>
            <person name="Chen A."/>
            <person name="Yu S."/>
            <person name="Gao Z."/>
            <person name="Jin L."/>
            <person name="Gu W."/>
            <person name="Wang Z."/>
            <person name="Zhao L."/>
            <person name="Shi B."/>
            <person name="Wen H."/>
            <person name="Lin R."/>
            <person name="Jones M.K."/>
            <person name="Brejova B."/>
            <person name="Vinar T."/>
            <person name="Zhao G."/>
            <person name="McManus D.P."/>
            <person name="Chen Z."/>
            <person name="Zhou Y."/>
            <person name="Wang S."/>
        </authorList>
    </citation>
    <scope>NUCLEOTIDE SEQUENCE [LARGE SCALE GENOMIC DNA]</scope>
</reference>
<proteinExistence type="inferred from homology"/>
<dbReference type="OrthoDB" id="6264340at2759"/>
<name>W6V0P1_ECHGR</name>
<gene>
    <name evidence="12" type="ORF">EGR_00991</name>
</gene>
<evidence type="ECO:0000256" key="5">
    <source>
        <dbReference type="ARBA" id="ARBA00023136"/>
    </source>
</evidence>
<keyword evidence="13" id="KW-1185">Reference proteome</keyword>
<keyword evidence="6" id="KW-0325">Glycoprotein</keyword>
<evidence type="ECO:0000313" key="13">
    <source>
        <dbReference type="Proteomes" id="UP000019149"/>
    </source>
</evidence>
<accession>W6V0P1</accession>
<comment type="similarity">
    <text evidence="1">Belongs to the GLMP family.</text>
</comment>
<dbReference type="PANTHER" id="PTHR31981">
    <property type="entry name" value="GLYCOSYLATED LYSOSOMAL MEMBRANE PROTEIN"/>
    <property type="match status" value="1"/>
</dbReference>
<comment type="subunit">
    <text evidence="10">Interacts (via lumenal domain) with lysosomal protein MFSD1; the interaction starts while both proteins are still in the endoplasmic reticulum and is required for stabilization of MFSD1 in lysosomes but has no direct effect on its targeting to lysosomes or transporter activity.</text>
</comment>
<keyword evidence="2 11" id="KW-0812">Transmembrane</keyword>
<dbReference type="CTD" id="36336706"/>
<evidence type="ECO:0000256" key="3">
    <source>
        <dbReference type="ARBA" id="ARBA00022729"/>
    </source>
</evidence>
<keyword evidence="5 11" id="KW-0472">Membrane</keyword>
<protein>
    <submittedName>
        <fullName evidence="12">Uncharacterized protein</fullName>
    </submittedName>
</protein>
<evidence type="ECO:0000256" key="7">
    <source>
        <dbReference type="ARBA" id="ARBA00023228"/>
    </source>
</evidence>
<evidence type="ECO:0000256" key="1">
    <source>
        <dbReference type="ARBA" id="ARBA00010599"/>
    </source>
</evidence>
<keyword evidence="3" id="KW-0732">Signal</keyword>
<feature type="transmembrane region" description="Helical" evidence="11">
    <location>
        <begin position="441"/>
        <end position="463"/>
    </location>
</feature>
<evidence type="ECO:0000313" key="12">
    <source>
        <dbReference type="EMBL" id="EUB64447.1"/>
    </source>
</evidence>
<keyword evidence="7" id="KW-0458">Lysosome</keyword>
<comment type="caution">
    <text evidence="12">The sequence shown here is derived from an EMBL/GenBank/DDBJ whole genome shotgun (WGS) entry which is preliminary data.</text>
</comment>
<dbReference type="RefSeq" id="XP_024355643.1">
    <property type="nucleotide sequence ID" value="XM_024490240.1"/>
</dbReference>
<evidence type="ECO:0000256" key="4">
    <source>
        <dbReference type="ARBA" id="ARBA00022989"/>
    </source>
</evidence>
<sequence>MANQLIRPDPWNQYTRVRWFASCIRVLKMTGYVCTFLILLATITGTELNEKHSDGLTFQVIRNPGCNNDTSCPKNETKLIQIIARHPNTTFHFLLPGSHPDAPLSIVMLETNTKPSKLQVNWTQFLTRNGSISNSISLNGTHTSYGVILYEDRFSFISSIGVQFCTYSDLNDDARLTPTDVQSQCHHLLGKNLLWTLTDNAVGKNPPNFVYTATNSTDSLDGLGKIVVNISFPREKSEFAQRDVLSLEPGSGMLFDITIDSVHVPKQGRVAMILLPFSQDPLQMEEDFVESLSLSENRRETLFNLHLGQRQLLQEYGKPDMQVMAPRVSGHTPAFMQWTTTCEVSMAGVAKRSAIAGPRMQIPSKMQSKYRYSLPLAVYGDAFSQKHNPDQVNRSVGVRLQAVSFGSPHDGFYVATNFVRWRGILSMGEPKEPSDEKFGSLLAVGIALSLMLLAMISVTAGILMHRRYKATGREGENEPLLPPDGNNITRSVIPLPHFSGRLCLFRRIPSPQMSRRDEEPDINI</sequence>
<dbReference type="OMA" id="RWFASCI"/>
<dbReference type="GO" id="GO:0005765">
    <property type="term" value="C:lysosomal membrane"/>
    <property type="evidence" value="ECO:0007669"/>
    <property type="project" value="UniProtKB-SubCell"/>
</dbReference>
<dbReference type="EMBL" id="APAU02000003">
    <property type="protein sequence ID" value="EUB64447.1"/>
    <property type="molecule type" value="Genomic_DNA"/>
</dbReference>